<proteinExistence type="predicted"/>
<dbReference type="SUPFAM" id="SSF158446">
    <property type="entry name" value="IVS-encoded protein-like"/>
    <property type="match status" value="1"/>
</dbReference>
<dbReference type="InterPro" id="IPR012657">
    <property type="entry name" value="23S_rRNA-intervening_sequence"/>
</dbReference>
<dbReference type="NCBIfam" id="TIGR02436">
    <property type="entry name" value="four helix bundle protein"/>
    <property type="match status" value="1"/>
</dbReference>
<sequence>MSGPLPYRKLEVWHLAQDLAEQVLLVARRRHIKEEEWFRDQICGAAMSVSANIAEGNGRSTPLDYASFVDRARSSLFELDCWLDMARRLSWIQQAEYDRFAERIDRLSAGLFQLARSLRSRRNLPSRDP</sequence>
<evidence type="ECO:0000313" key="2">
    <source>
        <dbReference type="Proteomes" id="UP000326331"/>
    </source>
</evidence>
<gene>
    <name evidence="1" type="ORF">Tbon_07215</name>
</gene>
<dbReference type="PANTHER" id="PTHR38471:SF2">
    <property type="entry name" value="FOUR HELIX BUNDLE PROTEIN"/>
    <property type="match status" value="1"/>
</dbReference>
<evidence type="ECO:0000313" key="1">
    <source>
        <dbReference type="EMBL" id="QFG03091.1"/>
    </source>
</evidence>
<accession>A0ABX6C1D6</accession>
<dbReference type="Gene3D" id="1.20.1440.60">
    <property type="entry name" value="23S rRNA-intervening sequence"/>
    <property type="match status" value="1"/>
</dbReference>
<dbReference type="EMBL" id="CP042829">
    <property type="protein sequence ID" value="QFG03091.1"/>
    <property type="molecule type" value="Genomic_DNA"/>
</dbReference>
<reference evidence="1 2" key="2">
    <citation type="submission" date="2019-10" db="EMBL/GenBank/DDBJ databases">
        <title>Thermopilla bonchosmolovskayae gen. nov., sp. nov., a moderately thermophilic Chloroflexi bacterium from a Chukotka hot spring (Arctic, Russia), representing a novel classis Thermopillaia, which include previously uncultivated lineage OLB14.</title>
        <authorList>
            <person name="Kochetkova T.V."/>
            <person name="Zayulina K.S."/>
            <person name="Zhigarkov V.S."/>
            <person name="Minaev N.V."/>
            <person name="Novikov A."/>
            <person name="Toshchakov S.V."/>
            <person name="Elcheninov A.G."/>
            <person name="Kublanov I.V."/>
        </authorList>
    </citation>
    <scope>NUCLEOTIDE SEQUENCE [LARGE SCALE GENOMIC DNA]</scope>
    <source>
        <strain evidence="1 2">3753O</strain>
    </source>
</reference>
<protein>
    <submittedName>
        <fullName evidence="1">Four helix bundle protein</fullName>
    </submittedName>
</protein>
<dbReference type="Proteomes" id="UP000326331">
    <property type="component" value="Chromosome"/>
</dbReference>
<reference evidence="1 2" key="1">
    <citation type="submission" date="2019-08" db="EMBL/GenBank/DDBJ databases">
        <authorList>
            <person name="Toschakov S.V."/>
        </authorList>
    </citation>
    <scope>NUCLEOTIDE SEQUENCE [LARGE SCALE GENOMIC DNA]</scope>
    <source>
        <strain evidence="1 2">3753O</strain>
    </source>
</reference>
<name>A0ABX6C1D6_9CHLR</name>
<organism evidence="1 2">
    <name type="scientific">Tepidiforma bonchosmolovskayae</name>
    <dbReference type="NCBI Taxonomy" id="2601677"/>
    <lineage>
        <taxon>Bacteria</taxon>
        <taxon>Bacillati</taxon>
        <taxon>Chloroflexota</taxon>
        <taxon>Tepidiformia</taxon>
        <taxon>Tepidiformales</taxon>
        <taxon>Tepidiformaceae</taxon>
        <taxon>Tepidiforma</taxon>
    </lineage>
</organism>
<dbReference type="InterPro" id="IPR036583">
    <property type="entry name" value="23S_rRNA_IVS_sf"/>
</dbReference>
<keyword evidence="2" id="KW-1185">Reference proteome</keyword>
<dbReference type="Pfam" id="PF05635">
    <property type="entry name" value="23S_rRNA_IVP"/>
    <property type="match status" value="1"/>
</dbReference>
<dbReference type="PANTHER" id="PTHR38471">
    <property type="entry name" value="FOUR HELIX BUNDLE PROTEIN"/>
    <property type="match status" value="1"/>
</dbReference>
<dbReference type="RefSeq" id="WP_158067006.1">
    <property type="nucleotide sequence ID" value="NZ_CP042829.1"/>
</dbReference>